<feature type="region of interest" description="Disordered" evidence="1">
    <location>
        <begin position="78"/>
        <end position="130"/>
    </location>
</feature>
<reference evidence="3 4" key="1">
    <citation type="submission" date="2021-01" db="EMBL/GenBank/DDBJ databases">
        <title>Chromosome-level genome assembly of a human fungal pathogen reveals clustering of transcriptionally co-regulated genes.</title>
        <authorList>
            <person name="Voorhies M."/>
            <person name="Cohen S."/>
            <person name="Shea T.P."/>
            <person name="Petrus S."/>
            <person name="Munoz J.F."/>
            <person name="Poplawski S."/>
            <person name="Goldman W.E."/>
            <person name="Michael T."/>
            <person name="Cuomo C.A."/>
            <person name="Sil A."/>
            <person name="Beyhan S."/>
        </authorList>
    </citation>
    <scope>NUCLEOTIDE SEQUENCE [LARGE SCALE GENOMIC DNA]</scope>
    <source>
        <strain evidence="3 4">G184AR</strain>
    </source>
</reference>
<proteinExistence type="predicted"/>
<name>A0A8H7YF72_AJECA</name>
<feature type="compositionally biased region" description="Polar residues" evidence="1">
    <location>
        <begin position="118"/>
        <end position="130"/>
    </location>
</feature>
<evidence type="ECO:0000259" key="2">
    <source>
        <dbReference type="Pfam" id="PF14420"/>
    </source>
</evidence>
<accession>A0A8H7YF72</accession>
<dbReference type="Pfam" id="PF14420">
    <property type="entry name" value="Clr5"/>
    <property type="match status" value="1"/>
</dbReference>
<gene>
    <name evidence="3" type="ORF">I7I52_12297</name>
</gene>
<dbReference type="AlphaFoldDB" id="A0A8H7YF72"/>
<dbReference type="OrthoDB" id="5308957at2759"/>
<dbReference type="VEuPathDB" id="FungiDB:I7I52_12297"/>
<evidence type="ECO:0000313" key="4">
    <source>
        <dbReference type="Proteomes" id="UP000670092"/>
    </source>
</evidence>
<sequence>MACCETSKFPHRNPYLSSNSPPISLYRFTKPSIKMKNSIPSEVWEDKRAEIAALYKEEEWPLKQVIKKIRSDDFNPTETQLRSRLKKWGVTKPSRQKRKKQSDGLTTSPTVKHPNRLELTTLNEPPSTQAASISGRVVWNDLKGWIMPSGYSQQHILKNSPMLEGQTVAADWASSNHITNDNHAPFSLQHFTTPSPLSSVHSYGHPNPSTSSIANSAIDAPMACHTRFTGSATNISVSDSFAKACQGEWSLQTSPVNTENNPMTPWGYIEPDVSHSCPSHLFTIGDGSSSIPDYTEYNEPTVREDYTQQYGGPPALPPASNLEMLVLDPEIKAWRRAAFTHVRPDGVGTTNARVGRDPLVRRRPEMKRKKDSSSTKHGLPTIQSQLEMMTQPTSHPNTPLSVPETTSSCQSALSPVSDMNHNYSAPNP</sequence>
<feature type="domain" description="Clr5" evidence="2">
    <location>
        <begin position="41"/>
        <end position="92"/>
    </location>
</feature>
<dbReference type="EMBL" id="JAEVHI010000006">
    <property type="protein sequence ID" value="KAG5288720.1"/>
    <property type="molecule type" value="Genomic_DNA"/>
</dbReference>
<evidence type="ECO:0000256" key="1">
    <source>
        <dbReference type="SAM" id="MobiDB-lite"/>
    </source>
</evidence>
<feature type="compositionally biased region" description="Basic residues" evidence="1">
    <location>
        <begin position="83"/>
        <end position="100"/>
    </location>
</feature>
<feature type="region of interest" description="Disordered" evidence="1">
    <location>
        <begin position="360"/>
        <end position="428"/>
    </location>
</feature>
<dbReference type="Proteomes" id="UP000670092">
    <property type="component" value="Unassembled WGS sequence"/>
</dbReference>
<comment type="caution">
    <text evidence="3">The sequence shown here is derived from an EMBL/GenBank/DDBJ whole genome shotgun (WGS) entry which is preliminary data.</text>
</comment>
<protein>
    <recommendedName>
        <fullName evidence="2">Clr5 domain-containing protein</fullName>
    </recommendedName>
</protein>
<organism evidence="3 4">
    <name type="scientific">Ajellomyces capsulatus</name>
    <name type="common">Darling's disease fungus</name>
    <name type="synonym">Histoplasma capsulatum</name>
    <dbReference type="NCBI Taxonomy" id="5037"/>
    <lineage>
        <taxon>Eukaryota</taxon>
        <taxon>Fungi</taxon>
        <taxon>Dikarya</taxon>
        <taxon>Ascomycota</taxon>
        <taxon>Pezizomycotina</taxon>
        <taxon>Eurotiomycetes</taxon>
        <taxon>Eurotiomycetidae</taxon>
        <taxon>Onygenales</taxon>
        <taxon>Ajellomycetaceae</taxon>
        <taxon>Histoplasma</taxon>
    </lineage>
</organism>
<dbReference type="InterPro" id="IPR025676">
    <property type="entry name" value="Clr5_dom"/>
</dbReference>
<feature type="compositionally biased region" description="Polar residues" evidence="1">
    <location>
        <begin position="381"/>
        <end position="428"/>
    </location>
</feature>
<evidence type="ECO:0000313" key="3">
    <source>
        <dbReference type="EMBL" id="KAG5288720.1"/>
    </source>
</evidence>